<proteinExistence type="predicted"/>
<dbReference type="AlphaFoldDB" id="A0A5C3K955"/>
<organism evidence="1 2">
    <name type="scientific">Coprinopsis marcescibilis</name>
    <name type="common">Agaric fungus</name>
    <name type="synonym">Psathyrella marcescibilis</name>
    <dbReference type="NCBI Taxonomy" id="230819"/>
    <lineage>
        <taxon>Eukaryota</taxon>
        <taxon>Fungi</taxon>
        <taxon>Dikarya</taxon>
        <taxon>Basidiomycota</taxon>
        <taxon>Agaricomycotina</taxon>
        <taxon>Agaricomycetes</taxon>
        <taxon>Agaricomycetidae</taxon>
        <taxon>Agaricales</taxon>
        <taxon>Agaricineae</taxon>
        <taxon>Psathyrellaceae</taxon>
        <taxon>Coprinopsis</taxon>
    </lineage>
</organism>
<gene>
    <name evidence="1" type="ORF">FA15DRAFT_452805</name>
</gene>
<accession>A0A5C3K955</accession>
<dbReference type="Proteomes" id="UP000307440">
    <property type="component" value="Unassembled WGS sequence"/>
</dbReference>
<dbReference type="EMBL" id="ML210837">
    <property type="protein sequence ID" value="TFK16412.1"/>
    <property type="molecule type" value="Genomic_DNA"/>
</dbReference>
<name>A0A5C3K955_COPMA</name>
<sequence length="234" mass="26924">MVWRVALCVPLGDIAELSSRIRRPVTGLQGRMYKLPHRIPLTQQFAAILSPFPSLLHRRSLAAYSIVFILFDRVLYRRSSQNEARPLVLHARSTSESPIPHTTYLILRRRTALWVDEFQDEQMQRQDLDSVVVWTLDRRCLWRPGSVCAHARVHRLNRLPAALCAAATAPLDPPGAPRRVLRSGRYCGLAQREAIVSSCEQGSLKIARRLGRKCQFKLLNQRQQTRRCRSHRHP</sequence>
<evidence type="ECO:0000313" key="2">
    <source>
        <dbReference type="Proteomes" id="UP000307440"/>
    </source>
</evidence>
<reference evidence="1 2" key="1">
    <citation type="journal article" date="2019" name="Nat. Ecol. Evol.">
        <title>Megaphylogeny resolves global patterns of mushroom evolution.</title>
        <authorList>
            <person name="Varga T."/>
            <person name="Krizsan K."/>
            <person name="Foldi C."/>
            <person name="Dima B."/>
            <person name="Sanchez-Garcia M."/>
            <person name="Sanchez-Ramirez S."/>
            <person name="Szollosi G.J."/>
            <person name="Szarkandi J.G."/>
            <person name="Papp V."/>
            <person name="Albert L."/>
            <person name="Andreopoulos W."/>
            <person name="Angelini C."/>
            <person name="Antonin V."/>
            <person name="Barry K.W."/>
            <person name="Bougher N.L."/>
            <person name="Buchanan P."/>
            <person name="Buyck B."/>
            <person name="Bense V."/>
            <person name="Catcheside P."/>
            <person name="Chovatia M."/>
            <person name="Cooper J."/>
            <person name="Damon W."/>
            <person name="Desjardin D."/>
            <person name="Finy P."/>
            <person name="Geml J."/>
            <person name="Haridas S."/>
            <person name="Hughes K."/>
            <person name="Justo A."/>
            <person name="Karasinski D."/>
            <person name="Kautmanova I."/>
            <person name="Kiss B."/>
            <person name="Kocsube S."/>
            <person name="Kotiranta H."/>
            <person name="LaButti K.M."/>
            <person name="Lechner B.E."/>
            <person name="Liimatainen K."/>
            <person name="Lipzen A."/>
            <person name="Lukacs Z."/>
            <person name="Mihaltcheva S."/>
            <person name="Morgado L.N."/>
            <person name="Niskanen T."/>
            <person name="Noordeloos M.E."/>
            <person name="Ohm R.A."/>
            <person name="Ortiz-Santana B."/>
            <person name="Ovrebo C."/>
            <person name="Racz N."/>
            <person name="Riley R."/>
            <person name="Savchenko A."/>
            <person name="Shiryaev A."/>
            <person name="Soop K."/>
            <person name="Spirin V."/>
            <person name="Szebenyi C."/>
            <person name="Tomsovsky M."/>
            <person name="Tulloss R.E."/>
            <person name="Uehling J."/>
            <person name="Grigoriev I.V."/>
            <person name="Vagvolgyi C."/>
            <person name="Papp T."/>
            <person name="Martin F.M."/>
            <person name="Miettinen O."/>
            <person name="Hibbett D.S."/>
            <person name="Nagy L.G."/>
        </authorList>
    </citation>
    <scope>NUCLEOTIDE SEQUENCE [LARGE SCALE GENOMIC DNA]</scope>
    <source>
        <strain evidence="1 2">CBS 121175</strain>
    </source>
</reference>
<keyword evidence="2" id="KW-1185">Reference proteome</keyword>
<protein>
    <submittedName>
        <fullName evidence="1">Uncharacterized protein</fullName>
    </submittedName>
</protein>
<evidence type="ECO:0000313" key="1">
    <source>
        <dbReference type="EMBL" id="TFK16412.1"/>
    </source>
</evidence>